<dbReference type="InterPro" id="IPR011009">
    <property type="entry name" value="Kinase-like_dom_sf"/>
</dbReference>
<evidence type="ECO:0000259" key="2">
    <source>
        <dbReference type="PROSITE" id="PS50011"/>
    </source>
</evidence>
<dbReference type="InterPro" id="IPR000719">
    <property type="entry name" value="Prot_kinase_dom"/>
</dbReference>
<feature type="region of interest" description="Disordered" evidence="1">
    <location>
        <begin position="40"/>
        <end position="61"/>
    </location>
</feature>
<sequence>MMQQGAQIVSSTLGYAAVNMTHTPQFHIVPQPIGAGEVAQSFSSGTPVSEATVPQAQSRPFEMGGAGRTTFEANAVDEAPGVRLRGVFGGPVFRRPPSGTPLTNNADAFNNNGQVAHPPQPFATGGPVFTPAPRPTSNTFHLIPQAQTVELVNRAIAAPAKEVPQVAQATPRPPFNILSLSLVDKHFSAAPSVAGRHPKYVIQFIDRQGHGGMSRTFRGQLRSSNPLGAAGPLVFAKLVRKDRMKRDHHTEVRAYVRLATAIPDYGPRPLEFEPFVAKLQAFADRGLFDPEATFIFDLYVYDLLDTARRGDKFKAKENLRLWIAQAAAGIHYLHCIGIIHRDIKPNNFLIDWSLNARVSDLGLAWISPEAKPLRSSENYAHLNVGTSVYKAPEVHALADKPNRNNRKFSDPCEHNLKYAAYSLKVDWWGYGMTVYELTRLIYESPKWDPTKQDLSDLMKAWKQAQMVNMPWAFREEPNAQEGATQGEESDDPWSKALTERNVPQEFHGLLEKVLAIEPKERADFNDVCDDDYFVQGLQRSIFYDLPGISSSRKEKGKPESVYTMDEHCRDLTLTVDLHTKSSGPDILSWISPETTLFNGLE</sequence>
<dbReference type="AlphaFoldDB" id="A0A4Y7T044"/>
<dbReference type="PANTHER" id="PTHR44167:SF24">
    <property type="entry name" value="SERINE_THREONINE-PROTEIN KINASE CHK2"/>
    <property type="match status" value="1"/>
</dbReference>
<dbReference type="Pfam" id="PF00069">
    <property type="entry name" value="Pkinase"/>
    <property type="match status" value="1"/>
</dbReference>
<dbReference type="GO" id="GO:0005524">
    <property type="term" value="F:ATP binding"/>
    <property type="evidence" value="ECO:0007669"/>
    <property type="project" value="InterPro"/>
</dbReference>
<evidence type="ECO:0000313" key="3">
    <source>
        <dbReference type="EMBL" id="TEB26869.1"/>
    </source>
</evidence>
<dbReference type="GO" id="GO:0004674">
    <property type="term" value="F:protein serine/threonine kinase activity"/>
    <property type="evidence" value="ECO:0007669"/>
    <property type="project" value="TreeGrafter"/>
</dbReference>
<protein>
    <submittedName>
        <fullName evidence="3">Kinase-like protein</fullName>
    </submittedName>
</protein>
<evidence type="ECO:0000256" key="1">
    <source>
        <dbReference type="SAM" id="MobiDB-lite"/>
    </source>
</evidence>
<keyword evidence="3" id="KW-0418">Kinase</keyword>
<name>A0A4Y7T044_COPMI</name>
<proteinExistence type="predicted"/>
<dbReference type="SMART" id="SM00220">
    <property type="entry name" value="S_TKc"/>
    <property type="match status" value="1"/>
</dbReference>
<accession>A0A4Y7T044</accession>
<dbReference type="Gene3D" id="1.10.510.10">
    <property type="entry name" value="Transferase(Phosphotransferase) domain 1"/>
    <property type="match status" value="1"/>
</dbReference>
<dbReference type="PANTHER" id="PTHR44167">
    <property type="entry name" value="OVARIAN-SPECIFIC SERINE/THREONINE-PROTEIN KINASE LOK-RELATED"/>
    <property type="match status" value="1"/>
</dbReference>
<dbReference type="OrthoDB" id="2909531at2759"/>
<dbReference type="InterPro" id="IPR008271">
    <property type="entry name" value="Ser/Thr_kinase_AS"/>
</dbReference>
<dbReference type="EMBL" id="QPFP01000045">
    <property type="protein sequence ID" value="TEB26869.1"/>
    <property type="molecule type" value="Genomic_DNA"/>
</dbReference>
<reference evidence="3 4" key="1">
    <citation type="journal article" date="2019" name="Nat. Ecol. Evol.">
        <title>Megaphylogeny resolves global patterns of mushroom evolution.</title>
        <authorList>
            <person name="Varga T."/>
            <person name="Krizsan K."/>
            <person name="Foldi C."/>
            <person name="Dima B."/>
            <person name="Sanchez-Garcia M."/>
            <person name="Sanchez-Ramirez S."/>
            <person name="Szollosi G.J."/>
            <person name="Szarkandi J.G."/>
            <person name="Papp V."/>
            <person name="Albert L."/>
            <person name="Andreopoulos W."/>
            <person name="Angelini C."/>
            <person name="Antonin V."/>
            <person name="Barry K.W."/>
            <person name="Bougher N.L."/>
            <person name="Buchanan P."/>
            <person name="Buyck B."/>
            <person name="Bense V."/>
            <person name="Catcheside P."/>
            <person name="Chovatia M."/>
            <person name="Cooper J."/>
            <person name="Damon W."/>
            <person name="Desjardin D."/>
            <person name="Finy P."/>
            <person name="Geml J."/>
            <person name="Haridas S."/>
            <person name="Hughes K."/>
            <person name="Justo A."/>
            <person name="Karasinski D."/>
            <person name="Kautmanova I."/>
            <person name="Kiss B."/>
            <person name="Kocsube S."/>
            <person name="Kotiranta H."/>
            <person name="LaButti K.M."/>
            <person name="Lechner B.E."/>
            <person name="Liimatainen K."/>
            <person name="Lipzen A."/>
            <person name="Lukacs Z."/>
            <person name="Mihaltcheva S."/>
            <person name="Morgado L.N."/>
            <person name="Niskanen T."/>
            <person name="Noordeloos M.E."/>
            <person name="Ohm R.A."/>
            <person name="Ortiz-Santana B."/>
            <person name="Ovrebo C."/>
            <person name="Racz N."/>
            <person name="Riley R."/>
            <person name="Savchenko A."/>
            <person name="Shiryaev A."/>
            <person name="Soop K."/>
            <person name="Spirin V."/>
            <person name="Szebenyi C."/>
            <person name="Tomsovsky M."/>
            <person name="Tulloss R.E."/>
            <person name="Uehling J."/>
            <person name="Grigoriev I.V."/>
            <person name="Vagvolgyi C."/>
            <person name="Papp T."/>
            <person name="Martin F.M."/>
            <person name="Miettinen O."/>
            <person name="Hibbett D.S."/>
            <person name="Nagy L.G."/>
        </authorList>
    </citation>
    <scope>NUCLEOTIDE SEQUENCE [LARGE SCALE GENOMIC DNA]</scope>
    <source>
        <strain evidence="3 4">FP101781</strain>
    </source>
</reference>
<dbReference type="PROSITE" id="PS50011">
    <property type="entry name" value="PROTEIN_KINASE_DOM"/>
    <property type="match status" value="1"/>
</dbReference>
<dbReference type="PROSITE" id="PS00108">
    <property type="entry name" value="PROTEIN_KINASE_ST"/>
    <property type="match status" value="1"/>
</dbReference>
<dbReference type="Proteomes" id="UP000298030">
    <property type="component" value="Unassembled WGS sequence"/>
</dbReference>
<organism evidence="3 4">
    <name type="scientific">Coprinellus micaceus</name>
    <name type="common">Glistening ink-cap mushroom</name>
    <name type="synonym">Coprinus micaceus</name>
    <dbReference type="NCBI Taxonomy" id="71717"/>
    <lineage>
        <taxon>Eukaryota</taxon>
        <taxon>Fungi</taxon>
        <taxon>Dikarya</taxon>
        <taxon>Basidiomycota</taxon>
        <taxon>Agaricomycotina</taxon>
        <taxon>Agaricomycetes</taxon>
        <taxon>Agaricomycetidae</taxon>
        <taxon>Agaricales</taxon>
        <taxon>Agaricineae</taxon>
        <taxon>Psathyrellaceae</taxon>
        <taxon>Coprinellus</taxon>
    </lineage>
</organism>
<dbReference type="GO" id="GO:0044773">
    <property type="term" value="P:mitotic DNA damage checkpoint signaling"/>
    <property type="evidence" value="ECO:0007669"/>
    <property type="project" value="TreeGrafter"/>
</dbReference>
<dbReference type="SUPFAM" id="SSF56112">
    <property type="entry name" value="Protein kinase-like (PK-like)"/>
    <property type="match status" value="1"/>
</dbReference>
<keyword evidence="4" id="KW-1185">Reference proteome</keyword>
<comment type="caution">
    <text evidence="3">The sequence shown here is derived from an EMBL/GenBank/DDBJ whole genome shotgun (WGS) entry which is preliminary data.</text>
</comment>
<dbReference type="GO" id="GO:0005634">
    <property type="term" value="C:nucleus"/>
    <property type="evidence" value="ECO:0007669"/>
    <property type="project" value="TreeGrafter"/>
</dbReference>
<dbReference type="STRING" id="71717.A0A4Y7T044"/>
<evidence type="ECO:0000313" key="4">
    <source>
        <dbReference type="Proteomes" id="UP000298030"/>
    </source>
</evidence>
<keyword evidence="3" id="KW-0808">Transferase</keyword>
<gene>
    <name evidence="3" type="ORF">FA13DRAFT_997481</name>
</gene>
<feature type="domain" description="Protein kinase" evidence="2">
    <location>
        <begin position="202"/>
        <end position="533"/>
    </location>
</feature>
<feature type="compositionally biased region" description="Polar residues" evidence="1">
    <location>
        <begin position="40"/>
        <end position="58"/>
    </location>
</feature>